<organism evidence="2 3">
    <name type="scientific">Pedobacter panaciterrae</name>
    <dbReference type="NCBI Taxonomy" id="363849"/>
    <lineage>
        <taxon>Bacteria</taxon>
        <taxon>Pseudomonadati</taxon>
        <taxon>Bacteroidota</taxon>
        <taxon>Sphingobacteriia</taxon>
        <taxon>Sphingobacteriales</taxon>
        <taxon>Sphingobacteriaceae</taxon>
        <taxon>Pedobacter</taxon>
    </lineage>
</organism>
<dbReference type="Gene3D" id="3.20.20.150">
    <property type="entry name" value="Divalent-metal-dependent TIM barrel enzymes"/>
    <property type="match status" value="1"/>
</dbReference>
<dbReference type="GO" id="GO:0016853">
    <property type="term" value="F:isomerase activity"/>
    <property type="evidence" value="ECO:0007669"/>
    <property type="project" value="UniProtKB-KW"/>
</dbReference>
<feature type="domain" description="Xylose isomerase-like TIM barrel" evidence="1">
    <location>
        <begin position="34"/>
        <end position="265"/>
    </location>
</feature>
<reference evidence="2 3" key="1">
    <citation type="submission" date="2024-03" db="EMBL/GenBank/DDBJ databases">
        <title>Sequence of Lycoming College Course Isolates.</title>
        <authorList>
            <person name="Plotts O."/>
            <person name="Newman J."/>
        </authorList>
    </citation>
    <scope>NUCLEOTIDE SEQUENCE [LARGE SCALE GENOMIC DNA]</scope>
    <source>
        <strain evidence="2 3">CJB-3</strain>
    </source>
</reference>
<comment type="caution">
    <text evidence="2">The sequence shown here is derived from an EMBL/GenBank/DDBJ whole genome shotgun (WGS) entry which is preliminary data.</text>
</comment>
<dbReference type="PANTHER" id="PTHR12110:SF48">
    <property type="entry name" value="BLL3656 PROTEIN"/>
    <property type="match status" value="1"/>
</dbReference>
<dbReference type="Pfam" id="PF01261">
    <property type="entry name" value="AP_endonuc_2"/>
    <property type="match status" value="1"/>
</dbReference>
<dbReference type="RefSeq" id="WP_337716248.1">
    <property type="nucleotide sequence ID" value="NZ_JBBEUB010000002.1"/>
</dbReference>
<dbReference type="InterPro" id="IPR036237">
    <property type="entry name" value="Xyl_isomerase-like_sf"/>
</dbReference>
<dbReference type="PANTHER" id="PTHR12110">
    <property type="entry name" value="HYDROXYPYRUVATE ISOMERASE"/>
    <property type="match status" value="1"/>
</dbReference>
<evidence type="ECO:0000259" key="1">
    <source>
        <dbReference type="Pfam" id="PF01261"/>
    </source>
</evidence>
<proteinExistence type="predicted"/>
<dbReference type="InterPro" id="IPR050312">
    <property type="entry name" value="IolE/XylAMocC-like"/>
</dbReference>
<dbReference type="InterPro" id="IPR013022">
    <property type="entry name" value="Xyl_isomerase-like_TIM-brl"/>
</dbReference>
<accession>A0ABU8NM72</accession>
<protein>
    <submittedName>
        <fullName evidence="2">Sugar phosphate isomerase/epimerase family protein</fullName>
    </submittedName>
</protein>
<dbReference type="Proteomes" id="UP001378956">
    <property type="component" value="Unassembled WGS sequence"/>
</dbReference>
<gene>
    <name evidence="2" type="ORF">WAE58_09165</name>
</gene>
<keyword evidence="3" id="KW-1185">Reference proteome</keyword>
<evidence type="ECO:0000313" key="3">
    <source>
        <dbReference type="Proteomes" id="UP001378956"/>
    </source>
</evidence>
<name>A0ABU8NM72_9SPHI</name>
<dbReference type="EMBL" id="JBBEUB010000002">
    <property type="protein sequence ID" value="MEJ2902597.1"/>
    <property type="molecule type" value="Genomic_DNA"/>
</dbReference>
<keyword evidence="2" id="KW-0413">Isomerase</keyword>
<evidence type="ECO:0000313" key="2">
    <source>
        <dbReference type="EMBL" id="MEJ2902597.1"/>
    </source>
</evidence>
<sequence length="285" mass="31649">MKEIELLAAYFTIAGDIHPFGPTEISPFDFRFRVEAASKVGYKGIGLVHADLMATIDKIGFSEMKTILETNGIKHLEFEFLDNWFETGEARRTSDKMRQELLHAAETLGARNIKIAPGLFRDDINIPLMSEEFAKISQEAADAGTTIVLEIMPFSNVNSIDTALEIVQGANHPNGGLLLDVWHLSRGGIAFSEIEKIPLEFIGAVELDDADRYPIDPLWQDTIHKRKLPGQGTLDIRGFIKAIQSKGYKGPWGVEVLSEVIRKLPLEEMAKSTFDTSIAQFDGMG</sequence>
<dbReference type="SUPFAM" id="SSF51658">
    <property type="entry name" value="Xylose isomerase-like"/>
    <property type="match status" value="1"/>
</dbReference>